<evidence type="ECO:0000256" key="7">
    <source>
        <dbReference type="PROSITE-ProRule" id="PRU00409"/>
    </source>
</evidence>
<gene>
    <name evidence="4" type="primary">ddl</name>
    <name evidence="9" type="ORF">A2937_03750</name>
</gene>
<comment type="catalytic activity">
    <reaction evidence="4">
        <text>2 D-alanine + ATP = D-alanyl-D-alanine + ADP + phosphate + H(+)</text>
        <dbReference type="Rhea" id="RHEA:11224"/>
        <dbReference type="ChEBI" id="CHEBI:15378"/>
        <dbReference type="ChEBI" id="CHEBI:30616"/>
        <dbReference type="ChEBI" id="CHEBI:43474"/>
        <dbReference type="ChEBI" id="CHEBI:57416"/>
        <dbReference type="ChEBI" id="CHEBI:57822"/>
        <dbReference type="ChEBI" id="CHEBI:456216"/>
        <dbReference type="EC" id="6.3.2.4"/>
    </reaction>
</comment>
<keyword evidence="2 4" id="KW-0436">Ligase</keyword>
<feature type="active site" evidence="5">
    <location>
        <position position="157"/>
    </location>
</feature>
<keyword evidence="6" id="KW-0464">Manganese</keyword>
<dbReference type="Pfam" id="PF07478">
    <property type="entry name" value="Dala_Dala_lig_C"/>
    <property type="match status" value="1"/>
</dbReference>
<comment type="subcellular location">
    <subcellularLocation>
        <location evidence="4">Cytoplasm</location>
    </subcellularLocation>
</comment>
<keyword evidence="3 4" id="KW-0961">Cell wall biogenesis/degradation</keyword>
<dbReference type="UniPathway" id="UPA00219"/>
<dbReference type="PANTHER" id="PTHR23132">
    <property type="entry name" value="D-ALANINE--D-ALANINE LIGASE"/>
    <property type="match status" value="1"/>
</dbReference>
<keyword evidence="4" id="KW-0133">Cell shape</keyword>
<keyword evidence="4" id="KW-0963">Cytoplasm</keyword>
<dbReference type="GO" id="GO:0009252">
    <property type="term" value="P:peptidoglycan biosynthetic process"/>
    <property type="evidence" value="ECO:0007669"/>
    <property type="project" value="UniProtKB-UniRule"/>
</dbReference>
<dbReference type="Proteomes" id="UP000177987">
    <property type="component" value="Unassembled WGS sequence"/>
</dbReference>
<dbReference type="InterPro" id="IPR013815">
    <property type="entry name" value="ATP_grasp_subdomain_1"/>
</dbReference>
<protein>
    <recommendedName>
        <fullName evidence="4">D-alanine--D-alanine ligase</fullName>
        <ecNumber evidence="4">6.3.2.4</ecNumber>
    </recommendedName>
    <alternativeName>
        <fullName evidence="4">D-Ala-D-Ala ligase</fullName>
    </alternativeName>
    <alternativeName>
        <fullName evidence="4">D-alanylalanine synthetase</fullName>
    </alternativeName>
</protein>
<accession>A0A1G2SEB5</accession>
<dbReference type="NCBIfam" id="NF002378">
    <property type="entry name" value="PRK01372.1"/>
    <property type="match status" value="1"/>
</dbReference>
<evidence type="ECO:0000256" key="2">
    <source>
        <dbReference type="ARBA" id="ARBA00022598"/>
    </source>
</evidence>
<reference evidence="9 10" key="1">
    <citation type="journal article" date="2016" name="Nat. Commun.">
        <title>Thousands of microbial genomes shed light on interconnected biogeochemical processes in an aquifer system.</title>
        <authorList>
            <person name="Anantharaman K."/>
            <person name="Brown C.T."/>
            <person name="Hug L.A."/>
            <person name="Sharon I."/>
            <person name="Castelle C.J."/>
            <person name="Probst A.J."/>
            <person name="Thomas B.C."/>
            <person name="Singh A."/>
            <person name="Wilkins M.J."/>
            <person name="Karaoz U."/>
            <person name="Brodie E.L."/>
            <person name="Williams K.H."/>
            <person name="Hubbard S.S."/>
            <person name="Banfield J.F."/>
        </authorList>
    </citation>
    <scope>NUCLEOTIDE SEQUENCE [LARGE SCALE GENOMIC DNA]</scope>
</reference>
<dbReference type="GO" id="GO:0008360">
    <property type="term" value="P:regulation of cell shape"/>
    <property type="evidence" value="ECO:0007669"/>
    <property type="project" value="UniProtKB-KW"/>
</dbReference>
<comment type="similarity">
    <text evidence="1 4">Belongs to the D-alanine--D-alanine ligase family.</text>
</comment>
<evidence type="ECO:0000256" key="4">
    <source>
        <dbReference type="HAMAP-Rule" id="MF_00047"/>
    </source>
</evidence>
<sequence>MQKIRVGVIRGGLGSEYYVSLRTGSHVLANLPRDRYEPHDILVTQGGEWHIDGVPIRPAKLSQYIDVAFNALHGEFGEDGKVQNILELFGVPYTGSTATPSAIGMNKELAKKQFAAAGLKVPRGVIVSRGDEIEEVAARVRGAIHAPYIVKPLSGGSSVGLSLVQGESELVPALERALSYGEKALVEEYMRGREITVGVVDGADGLSAYTMPPLEVLLPESTVFDYEQKYRSSVQPVGPARMHEAERQILEEAALCAHRQLGARHYASYDFVITDEGPCLLEVNTLPGLTEMSLFPKALAARNLSMPEFLDYVLGLALQKK</sequence>
<proteinExistence type="inferred from homology"/>
<feature type="active site" evidence="5">
    <location>
        <position position="16"/>
    </location>
</feature>
<dbReference type="STRING" id="1802727.A2937_03750"/>
<dbReference type="GO" id="GO:0005524">
    <property type="term" value="F:ATP binding"/>
    <property type="evidence" value="ECO:0007669"/>
    <property type="project" value="UniProtKB-UniRule"/>
</dbReference>
<dbReference type="Gene3D" id="3.30.470.20">
    <property type="entry name" value="ATP-grasp fold, B domain"/>
    <property type="match status" value="1"/>
</dbReference>
<comment type="caution">
    <text evidence="9">The sequence shown here is derived from an EMBL/GenBank/DDBJ whole genome shotgun (WGS) entry which is preliminary data.</text>
</comment>
<comment type="cofactor">
    <cofactor evidence="6">
        <name>Mg(2+)</name>
        <dbReference type="ChEBI" id="CHEBI:18420"/>
    </cofactor>
    <cofactor evidence="6">
        <name>Mn(2+)</name>
        <dbReference type="ChEBI" id="CHEBI:29035"/>
    </cofactor>
    <text evidence="6">Binds 2 magnesium or manganese ions per subunit.</text>
</comment>
<keyword evidence="7" id="KW-0547">Nucleotide-binding</keyword>
<dbReference type="GO" id="GO:0008716">
    <property type="term" value="F:D-alanine-D-alanine ligase activity"/>
    <property type="evidence" value="ECO:0007669"/>
    <property type="project" value="UniProtKB-UniRule"/>
</dbReference>
<dbReference type="PROSITE" id="PS50975">
    <property type="entry name" value="ATP_GRASP"/>
    <property type="match status" value="1"/>
</dbReference>
<dbReference type="Gene3D" id="3.30.1490.20">
    <property type="entry name" value="ATP-grasp fold, A domain"/>
    <property type="match status" value="1"/>
</dbReference>
<dbReference type="SUPFAM" id="SSF56059">
    <property type="entry name" value="Glutathione synthetase ATP-binding domain-like"/>
    <property type="match status" value="1"/>
</dbReference>
<keyword evidence="7" id="KW-0067">ATP-binding</keyword>
<evidence type="ECO:0000256" key="6">
    <source>
        <dbReference type="PIRSR" id="PIRSR039102-3"/>
    </source>
</evidence>
<feature type="binding site" evidence="6">
    <location>
        <position position="284"/>
    </location>
    <ligand>
        <name>Mg(2+)</name>
        <dbReference type="ChEBI" id="CHEBI:18420"/>
        <label>2</label>
    </ligand>
</feature>
<evidence type="ECO:0000313" key="9">
    <source>
        <dbReference type="EMBL" id="OHA83407.1"/>
    </source>
</evidence>
<feature type="active site" evidence="5">
    <location>
        <position position="293"/>
    </location>
</feature>
<dbReference type="GO" id="GO:0005737">
    <property type="term" value="C:cytoplasm"/>
    <property type="evidence" value="ECO:0007669"/>
    <property type="project" value="UniProtKB-SubCell"/>
</dbReference>
<feature type="binding site" evidence="6">
    <location>
        <position position="282"/>
    </location>
    <ligand>
        <name>Mg(2+)</name>
        <dbReference type="ChEBI" id="CHEBI:18420"/>
        <label>2</label>
    </ligand>
</feature>
<comment type="function">
    <text evidence="4">Cell wall formation.</text>
</comment>
<keyword evidence="4" id="KW-0573">Peptidoglycan synthesis</keyword>
<dbReference type="PIRSF" id="PIRSF039102">
    <property type="entry name" value="Ddl/VanB"/>
    <property type="match status" value="1"/>
</dbReference>
<dbReference type="EMBL" id="MHUW01000017">
    <property type="protein sequence ID" value="OHA83407.1"/>
    <property type="molecule type" value="Genomic_DNA"/>
</dbReference>
<evidence type="ECO:0000259" key="8">
    <source>
        <dbReference type="PROSITE" id="PS50975"/>
    </source>
</evidence>
<feature type="binding site" evidence="6">
    <location>
        <position position="270"/>
    </location>
    <ligand>
        <name>Mg(2+)</name>
        <dbReference type="ChEBI" id="CHEBI:18420"/>
        <label>1</label>
    </ligand>
</feature>
<dbReference type="SUPFAM" id="SSF52440">
    <property type="entry name" value="PreATP-grasp domain"/>
    <property type="match status" value="1"/>
</dbReference>
<dbReference type="InterPro" id="IPR005905">
    <property type="entry name" value="D_ala_D_ala"/>
</dbReference>
<organism evidence="9 10">
    <name type="scientific">Candidatus Yonathbacteria bacterium RIFCSPLOWO2_01_FULL_47_33b</name>
    <dbReference type="NCBI Taxonomy" id="1802727"/>
    <lineage>
        <taxon>Bacteria</taxon>
        <taxon>Candidatus Yonathiibacteriota</taxon>
    </lineage>
</organism>
<evidence type="ECO:0000313" key="10">
    <source>
        <dbReference type="Proteomes" id="UP000177987"/>
    </source>
</evidence>
<dbReference type="InterPro" id="IPR011127">
    <property type="entry name" value="Dala_Dala_lig_N"/>
</dbReference>
<dbReference type="AlphaFoldDB" id="A0A1G2SEB5"/>
<dbReference type="GO" id="GO:0046872">
    <property type="term" value="F:metal ion binding"/>
    <property type="evidence" value="ECO:0007669"/>
    <property type="project" value="UniProtKB-KW"/>
</dbReference>
<keyword evidence="6" id="KW-0460">Magnesium</keyword>
<keyword evidence="6" id="KW-0479">Metal-binding</keyword>
<feature type="domain" description="ATP-grasp" evidence="8">
    <location>
        <begin position="111"/>
        <end position="315"/>
    </location>
</feature>
<dbReference type="EC" id="6.3.2.4" evidence="4"/>
<name>A0A1G2SEB5_9BACT</name>
<dbReference type="GO" id="GO:0071555">
    <property type="term" value="P:cell wall organization"/>
    <property type="evidence" value="ECO:0007669"/>
    <property type="project" value="UniProtKB-KW"/>
</dbReference>
<evidence type="ECO:0000256" key="3">
    <source>
        <dbReference type="ARBA" id="ARBA00023316"/>
    </source>
</evidence>
<dbReference type="InterPro" id="IPR011095">
    <property type="entry name" value="Dala_Dala_lig_C"/>
</dbReference>
<comment type="pathway">
    <text evidence="4">Cell wall biogenesis; peptidoglycan biosynthesis.</text>
</comment>
<evidence type="ECO:0000256" key="5">
    <source>
        <dbReference type="PIRSR" id="PIRSR039102-1"/>
    </source>
</evidence>
<feature type="binding site" evidence="6">
    <location>
        <position position="282"/>
    </location>
    <ligand>
        <name>Mg(2+)</name>
        <dbReference type="ChEBI" id="CHEBI:18420"/>
        <label>1</label>
    </ligand>
</feature>
<dbReference type="PANTHER" id="PTHR23132:SF23">
    <property type="entry name" value="D-ALANINE--D-ALANINE LIGASE B"/>
    <property type="match status" value="1"/>
</dbReference>
<dbReference type="HAMAP" id="MF_00047">
    <property type="entry name" value="Dala_Dala_lig"/>
    <property type="match status" value="1"/>
</dbReference>
<dbReference type="Pfam" id="PF01820">
    <property type="entry name" value="Dala_Dala_lig_N"/>
    <property type="match status" value="1"/>
</dbReference>
<dbReference type="InterPro" id="IPR016185">
    <property type="entry name" value="PreATP-grasp_dom_sf"/>
</dbReference>
<dbReference type="Gene3D" id="3.40.50.20">
    <property type="match status" value="1"/>
</dbReference>
<evidence type="ECO:0000256" key="1">
    <source>
        <dbReference type="ARBA" id="ARBA00010871"/>
    </source>
</evidence>
<dbReference type="InterPro" id="IPR011761">
    <property type="entry name" value="ATP-grasp"/>
</dbReference>